<organism evidence="1 2">
    <name type="scientific">Sulfuracidifex tepidarius</name>
    <dbReference type="NCBI Taxonomy" id="1294262"/>
    <lineage>
        <taxon>Archaea</taxon>
        <taxon>Thermoproteota</taxon>
        <taxon>Thermoprotei</taxon>
        <taxon>Sulfolobales</taxon>
        <taxon>Sulfolobaceae</taxon>
        <taxon>Sulfuracidifex</taxon>
    </lineage>
</organism>
<evidence type="ECO:0000313" key="2">
    <source>
        <dbReference type="Proteomes" id="UP000322983"/>
    </source>
</evidence>
<dbReference type="AlphaFoldDB" id="A0A510DXQ3"/>
<dbReference type="Proteomes" id="UP000322983">
    <property type="component" value="Chromosome"/>
</dbReference>
<proteinExistence type="predicted"/>
<evidence type="ECO:0000313" key="1">
    <source>
        <dbReference type="EMBL" id="BBG25006.1"/>
    </source>
</evidence>
<dbReference type="KEGG" id="step:IC006_2340"/>
<accession>A0A510DXQ3</accession>
<dbReference type="EMBL" id="AP018929">
    <property type="protein sequence ID" value="BBG25006.1"/>
    <property type="molecule type" value="Genomic_DNA"/>
</dbReference>
<reference evidence="1 2" key="1">
    <citation type="journal article" date="2020" name="Int. J. Syst. Evol. Microbiol.">
        <title>Sulfuracidifex tepidarius gen. nov., sp. nov. and transfer of Sulfolobus metallicus Huber and Stetter 1992 to the genus Sulfuracidifex as Sulfuracidifex metallicus comb. nov.</title>
        <authorList>
            <person name="Itoh T."/>
            <person name="Miura T."/>
            <person name="Sakai H.D."/>
            <person name="Kato S."/>
            <person name="Ohkuma M."/>
            <person name="Takashina T."/>
        </authorList>
    </citation>
    <scope>NUCLEOTIDE SEQUENCE [LARGE SCALE GENOMIC DNA]</scope>
    <source>
        <strain evidence="1 2">IC-006</strain>
    </source>
</reference>
<protein>
    <submittedName>
        <fullName evidence="1">Uncharacterized protein</fullName>
    </submittedName>
</protein>
<sequence length="95" mass="11147">MILWNSRENRLDINVKSFINLIISTSIYSSMYKVDVDQKGNEYMIVFHHNFNKKYSTFISGYYEGIIDNIRSVIRTSTDINENSVIISLKINEET</sequence>
<name>A0A510DXQ3_9CREN</name>
<gene>
    <name evidence="1" type="ORF">IC006_2340</name>
</gene>
<keyword evidence="2" id="KW-1185">Reference proteome</keyword>